<protein>
    <submittedName>
        <fullName evidence="1">Uncharacterized protein</fullName>
    </submittedName>
</protein>
<dbReference type="AlphaFoldDB" id="A0A972NPF0"/>
<reference evidence="1 2" key="1">
    <citation type="submission" date="2019-11" db="EMBL/GenBank/DDBJ databases">
        <title>Metabolism of dissolved organic matter in forest soils.</title>
        <authorList>
            <person name="Cyle K.T."/>
            <person name="Wilhelm R.C."/>
            <person name="Martinez C.E."/>
        </authorList>
    </citation>
    <scope>NUCLEOTIDE SEQUENCE [LARGE SCALE GENOMIC DNA]</scope>
    <source>
        <strain evidence="1 2">5N</strain>
    </source>
</reference>
<sequence>MKNETEVPDDFPPDDMPAVVSGVQTKIGAVLSRGRYIVGQTDEEREVRWMICEDLAQRLIAVARKDAAKHPTNITERTVERVRVSVARKNWVSADELTWLMRRPGVLLAQRKASGG</sequence>
<dbReference type="Proteomes" id="UP000655523">
    <property type="component" value="Unassembled WGS sequence"/>
</dbReference>
<evidence type="ECO:0000313" key="2">
    <source>
        <dbReference type="Proteomes" id="UP000655523"/>
    </source>
</evidence>
<organism evidence="1 2">
    <name type="scientific">Paraburkholderia elongata</name>
    <dbReference type="NCBI Taxonomy" id="2675747"/>
    <lineage>
        <taxon>Bacteria</taxon>
        <taxon>Pseudomonadati</taxon>
        <taxon>Pseudomonadota</taxon>
        <taxon>Betaproteobacteria</taxon>
        <taxon>Burkholderiales</taxon>
        <taxon>Burkholderiaceae</taxon>
        <taxon>Paraburkholderia</taxon>
    </lineage>
</organism>
<dbReference type="RefSeq" id="WP_172165871.1">
    <property type="nucleotide sequence ID" value="NZ_WOEZ01000077.1"/>
</dbReference>
<accession>A0A972NPF0</accession>
<keyword evidence="2" id="KW-1185">Reference proteome</keyword>
<gene>
    <name evidence="1" type="ORF">GNZ13_15625</name>
</gene>
<name>A0A972NPF0_9BURK</name>
<proteinExistence type="predicted"/>
<dbReference type="EMBL" id="WOEZ01000077">
    <property type="protein sequence ID" value="NPT55984.1"/>
    <property type="molecule type" value="Genomic_DNA"/>
</dbReference>
<evidence type="ECO:0000313" key="1">
    <source>
        <dbReference type="EMBL" id="NPT55984.1"/>
    </source>
</evidence>
<comment type="caution">
    <text evidence="1">The sequence shown here is derived from an EMBL/GenBank/DDBJ whole genome shotgun (WGS) entry which is preliminary data.</text>
</comment>